<name>A0A507ASX0_9PEZI</name>
<feature type="compositionally biased region" description="Polar residues" evidence="1">
    <location>
        <begin position="113"/>
        <end position="125"/>
    </location>
</feature>
<feature type="compositionally biased region" description="Basic and acidic residues" evidence="1">
    <location>
        <begin position="539"/>
        <end position="562"/>
    </location>
</feature>
<dbReference type="EMBL" id="SKBQ01000091">
    <property type="protein sequence ID" value="TPX07310.1"/>
    <property type="molecule type" value="Genomic_DNA"/>
</dbReference>
<proteinExistence type="predicted"/>
<dbReference type="Proteomes" id="UP000319257">
    <property type="component" value="Unassembled WGS sequence"/>
</dbReference>
<evidence type="ECO:0000256" key="1">
    <source>
        <dbReference type="SAM" id="MobiDB-lite"/>
    </source>
</evidence>
<evidence type="ECO:0000313" key="3">
    <source>
        <dbReference type="Proteomes" id="UP000319257"/>
    </source>
</evidence>
<feature type="region of interest" description="Disordered" evidence="1">
    <location>
        <begin position="169"/>
        <end position="574"/>
    </location>
</feature>
<evidence type="ECO:0000313" key="2">
    <source>
        <dbReference type="EMBL" id="TPX07310.1"/>
    </source>
</evidence>
<sequence length="574" mass="61451">MLQHAVGGSCINVEGSGGLFDSRACLLDTEFPIRHSGRARTDPKCKLCQGHAWEGDAEENRMTDISLKYLTFSHPSPSGIGEEPTGRDPSPQHRWFPALPSGGRDTPPPDASITPTGSMGFSTPSVIVIPSDSESDYLSDSPFPSIAELLASYGGANSIACTSKSLDTVTCRDGDSKEPQDDTVTADAGSDGKKYEPPVSPQGNPALTHEADEAAGVLTAEAERRELNQAAPPGYGQEPSARNLFTSTPFSSPKRNTPPPMLLQADLPACPSLSNGEKAPLRARTARSSDSTSNGRALGIPDPPPDEDVAGLSPSGTSQDPQPPAHAAPLDLEKQLEEWDKKHPYLSHLSPTFKRRLQAREPRPRLSRQGPCSPQHSPVSPSASGRGLSGPSSSAQQDELPPPDSPQSETWQISPGNSTCDKATSNRSRVAVLGARGSKSPCHRASTPRPWGCASRERMPCRASMASAGDRDEADEAVPPLPRAKRGRVGASIHRHRHPPVNVPDSNGNNSWDAAEQYSDEDEVLQAIPRKRHRASARSRGDDDKESYSPSHYSDDKQEKKQVVIVIDDTDKEG</sequence>
<gene>
    <name evidence="2" type="ORF">E0L32_010807</name>
</gene>
<organism evidence="2 3">
    <name type="scientific">Thyridium curvatum</name>
    <dbReference type="NCBI Taxonomy" id="1093900"/>
    <lineage>
        <taxon>Eukaryota</taxon>
        <taxon>Fungi</taxon>
        <taxon>Dikarya</taxon>
        <taxon>Ascomycota</taxon>
        <taxon>Pezizomycotina</taxon>
        <taxon>Sordariomycetes</taxon>
        <taxon>Sordariomycetidae</taxon>
        <taxon>Thyridiales</taxon>
        <taxon>Thyridiaceae</taxon>
        <taxon>Thyridium</taxon>
    </lineage>
</organism>
<feature type="compositionally biased region" description="Polar residues" evidence="1">
    <location>
        <begin position="243"/>
        <end position="255"/>
    </location>
</feature>
<reference evidence="2 3" key="1">
    <citation type="submission" date="2019-06" db="EMBL/GenBank/DDBJ databases">
        <title>Draft genome sequence of the filamentous fungus Phialemoniopsis curvata isolated from diesel fuel.</title>
        <authorList>
            <person name="Varaljay V.A."/>
            <person name="Lyon W.J."/>
            <person name="Crouch A.L."/>
            <person name="Drake C.E."/>
            <person name="Hollomon J.M."/>
            <person name="Nadeau L.J."/>
            <person name="Nunn H.S."/>
            <person name="Stevenson B.S."/>
            <person name="Bojanowski C.L."/>
            <person name="Crookes-Goodson W.J."/>
        </authorList>
    </citation>
    <scope>NUCLEOTIDE SEQUENCE [LARGE SCALE GENOMIC DNA]</scope>
    <source>
        <strain evidence="2 3">D216</strain>
    </source>
</reference>
<feature type="compositionally biased region" description="Low complexity" evidence="1">
    <location>
        <begin position="282"/>
        <end position="293"/>
    </location>
</feature>
<keyword evidence="3" id="KW-1185">Reference proteome</keyword>
<protein>
    <submittedName>
        <fullName evidence="2">Uncharacterized protein</fullName>
    </submittedName>
</protein>
<feature type="compositionally biased region" description="Polar residues" evidence="1">
    <location>
        <begin position="406"/>
        <end position="428"/>
    </location>
</feature>
<dbReference type="InParanoid" id="A0A507ASX0"/>
<feature type="compositionally biased region" description="Polar residues" evidence="1">
    <location>
        <begin position="370"/>
        <end position="383"/>
    </location>
</feature>
<dbReference type="RefSeq" id="XP_030989021.1">
    <property type="nucleotide sequence ID" value="XM_031133466.1"/>
</dbReference>
<feature type="compositionally biased region" description="Basic and acidic residues" evidence="1">
    <location>
        <begin position="170"/>
        <end position="180"/>
    </location>
</feature>
<dbReference type="AlphaFoldDB" id="A0A507ASX0"/>
<feature type="compositionally biased region" description="Basic residues" evidence="1">
    <location>
        <begin position="483"/>
        <end position="499"/>
    </location>
</feature>
<comment type="caution">
    <text evidence="2">The sequence shown here is derived from an EMBL/GenBank/DDBJ whole genome shotgun (WGS) entry which is preliminary data.</text>
</comment>
<accession>A0A507ASX0</accession>
<feature type="region of interest" description="Disordered" evidence="1">
    <location>
        <begin position="74"/>
        <end position="127"/>
    </location>
</feature>
<feature type="compositionally biased region" description="Basic and acidic residues" evidence="1">
    <location>
        <begin position="331"/>
        <end position="343"/>
    </location>
</feature>
<dbReference type="GeneID" id="41978254"/>